<protein>
    <recommendedName>
        <fullName evidence="5">Decapping nuclease</fullName>
        <ecNumber evidence="5">3.6.1.-</ecNumber>
    </recommendedName>
</protein>
<dbReference type="PANTHER" id="PTHR12395">
    <property type="entry name" value="DOM-3 RELATED"/>
    <property type="match status" value="1"/>
</dbReference>
<keyword evidence="5" id="KW-0460">Magnesium</keyword>
<sequence>MGSFLSTEKPYSQTRKRNRRDDEDNLRSQRVKCRRSDTGTPLSCPVSPSVSEEPFKLHSAKVGRFSLAAPRQRTDTGIPFVLPISPSLYEGPFPFAWHPVEVGHFSLDAQRCYCGDDHQLCYYAPPSSSIPFPRFDLLDGYHDRYVPWNEGLREGLGKVLKWIAQNNKQLQDKEKRQPLNVDYVTLRGHLTKVLTTPYETRQGWQLAVSLFCGTLYLSEIVPEAVRRQRKQCSERAKQQTYMGYKFEKYMCADTQNGTPDPSAVVNTHEAFCTVIQVQMGSHSLLFSAEVDCTDPQSPWPDPPGCYMELKTTRAMQSCAHRRNFYKYKMIKWWAQSFLSGVPRIVVGYRDDMDSVVELKTIKTASIPKTAKKLIGEEQNCWKAKVCMNFFVSFLDFVKKVVTTDDPKLVHLFEWEPEGPVSYTVHRDSEYTFLPEWYVKAIKRGQSVTSV</sequence>
<evidence type="ECO:0000256" key="4">
    <source>
        <dbReference type="ARBA" id="ARBA00049418"/>
    </source>
</evidence>
<organism evidence="8 9">
    <name type="scientific">Gekko japonicus</name>
    <name type="common">Schlegel's Japanese gecko</name>
    <dbReference type="NCBI Taxonomy" id="146911"/>
    <lineage>
        <taxon>Eukaryota</taxon>
        <taxon>Metazoa</taxon>
        <taxon>Chordata</taxon>
        <taxon>Craniata</taxon>
        <taxon>Vertebrata</taxon>
        <taxon>Euteleostomi</taxon>
        <taxon>Lepidosauria</taxon>
        <taxon>Squamata</taxon>
        <taxon>Bifurcata</taxon>
        <taxon>Gekkota</taxon>
        <taxon>Gekkonidae</taxon>
        <taxon>Gekkoninae</taxon>
        <taxon>Gekko</taxon>
    </lineage>
</organism>
<comment type="catalytic activity">
    <reaction evidence="2">
        <text>a 5'-end FAD-phospho-ribonucleoside in mRNA + H2O = a 5'-end phospho-ribonucleoside in mRNA + FAD + H(+)</text>
        <dbReference type="Rhea" id="RHEA:67492"/>
        <dbReference type="Rhea" id="RHEA-COMP:15692"/>
        <dbReference type="Rhea" id="RHEA-COMP:17275"/>
        <dbReference type="ChEBI" id="CHEBI:15377"/>
        <dbReference type="ChEBI" id="CHEBI:15378"/>
        <dbReference type="ChEBI" id="CHEBI:57692"/>
        <dbReference type="ChEBI" id="CHEBI:138282"/>
        <dbReference type="ChEBI" id="CHEBI:172372"/>
    </reaction>
    <physiologicalReaction direction="left-to-right" evidence="2">
        <dbReference type="Rhea" id="RHEA:67493"/>
    </physiologicalReaction>
</comment>
<dbReference type="EC" id="3.6.1.-" evidence="5"/>
<keyword evidence="5" id="KW-0479">Metal-binding</keyword>
<dbReference type="RefSeq" id="XP_015260939.1">
    <property type="nucleotide sequence ID" value="XM_015405453.1"/>
</dbReference>
<keyword evidence="5" id="KW-0539">Nucleus</keyword>
<feature type="region of interest" description="Disordered" evidence="6">
    <location>
        <begin position="1"/>
        <end position="47"/>
    </location>
</feature>
<dbReference type="Pfam" id="PF08652">
    <property type="entry name" value="RAI1"/>
    <property type="match status" value="1"/>
</dbReference>
<evidence type="ECO:0000259" key="7">
    <source>
        <dbReference type="Pfam" id="PF08652"/>
    </source>
</evidence>
<evidence type="ECO:0000256" key="6">
    <source>
        <dbReference type="SAM" id="MobiDB-lite"/>
    </source>
</evidence>
<name>A0ABM1JHK2_GEKJA</name>
<feature type="domain" description="RAI1-like" evidence="7">
    <location>
        <begin position="98"/>
        <end position="438"/>
    </location>
</feature>
<comment type="function">
    <text evidence="5">Decapping enzyme for NAD-capped RNAs: specifically hydrolyzes the nicotinamide adenine dinucleotide (NAD) cap from a subset of RNAs by removing the entire NAD moiety from the 5'-end of an NAD-capped RNA.</text>
</comment>
<feature type="compositionally biased region" description="Polar residues" evidence="6">
    <location>
        <begin position="1"/>
        <end position="13"/>
    </location>
</feature>
<comment type="cofactor">
    <cofactor evidence="5">
        <name>Mg(2+)</name>
        <dbReference type="ChEBI" id="CHEBI:18420"/>
    </cofactor>
    <text evidence="5">Binds 2 magnesium ions.</text>
</comment>
<dbReference type="InterPro" id="IPR039039">
    <property type="entry name" value="RAI1-like_fam"/>
</dbReference>
<evidence type="ECO:0000256" key="1">
    <source>
        <dbReference type="ARBA" id="ARBA00006562"/>
    </source>
</evidence>
<comment type="catalytic activity">
    <reaction evidence="3">
        <text>a 5'-end CoA-ribonucleoside in mRNA + H2O = 3'-dephospho-CoA + a 5'-end phospho-ribonucleoside in mRNA + H(+)</text>
        <dbReference type="Rhea" id="RHEA:67496"/>
        <dbReference type="Rhea" id="RHEA-COMP:15692"/>
        <dbReference type="Rhea" id="RHEA-COMP:17276"/>
        <dbReference type="ChEBI" id="CHEBI:15377"/>
        <dbReference type="ChEBI" id="CHEBI:15378"/>
        <dbReference type="ChEBI" id="CHEBI:57328"/>
        <dbReference type="ChEBI" id="CHEBI:138282"/>
        <dbReference type="ChEBI" id="CHEBI:172371"/>
    </reaction>
    <physiologicalReaction direction="left-to-right" evidence="3">
        <dbReference type="Rhea" id="RHEA:67497"/>
    </physiologicalReaction>
</comment>
<keyword evidence="5" id="KW-0378">Hydrolase</keyword>
<reference evidence="9" key="1">
    <citation type="submission" date="2025-08" db="UniProtKB">
        <authorList>
            <consortium name="RefSeq"/>
        </authorList>
    </citation>
    <scope>IDENTIFICATION</scope>
</reference>
<comment type="similarity">
    <text evidence="1 5">Belongs to the DXO/Dom3Z family.</text>
</comment>
<evidence type="ECO:0000313" key="8">
    <source>
        <dbReference type="Proteomes" id="UP000694871"/>
    </source>
</evidence>
<gene>
    <name evidence="9" type="primary">LOC107105477</name>
</gene>
<keyword evidence="5" id="KW-0694">RNA-binding</keyword>
<comment type="catalytic activity">
    <reaction evidence="4">
        <text>a 5'-end NAD(+)-phospho-ribonucleoside in snoRNA + H2O = a 5'-end phospho-ribonucleoside in snoRNA + NAD(+) + H(+)</text>
        <dbReference type="Rhea" id="RHEA:60892"/>
        <dbReference type="Rhea" id="RHEA-COMP:15699"/>
        <dbReference type="Rhea" id="RHEA-COMP:15700"/>
        <dbReference type="ChEBI" id="CHEBI:15377"/>
        <dbReference type="ChEBI" id="CHEBI:15378"/>
        <dbReference type="ChEBI" id="CHEBI:57540"/>
        <dbReference type="ChEBI" id="CHEBI:138282"/>
        <dbReference type="ChEBI" id="CHEBI:144029"/>
    </reaction>
    <physiologicalReaction direction="left-to-right" evidence="4">
        <dbReference type="Rhea" id="RHEA:60893"/>
    </physiologicalReaction>
</comment>
<keyword evidence="5" id="KW-0547">Nucleotide-binding</keyword>
<dbReference type="InterPro" id="IPR013961">
    <property type="entry name" value="RAI1"/>
</dbReference>
<dbReference type="Proteomes" id="UP000694871">
    <property type="component" value="Unplaced"/>
</dbReference>
<evidence type="ECO:0000256" key="2">
    <source>
        <dbReference type="ARBA" id="ARBA00024458"/>
    </source>
</evidence>
<dbReference type="GeneID" id="107105477"/>
<keyword evidence="5" id="KW-0540">Nuclease</keyword>
<evidence type="ECO:0000256" key="3">
    <source>
        <dbReference type="ARBA" id="ARBA00024564"/>
    </source>
</evidence>
<comment type="subcellular location">
    <subcellularLocation>
        <location evidence="5">Nucleus</location>
    </subcellularLocation>
</comment>
<evidence type="ECO:0000313" key="9">
    <source>
        <dbReference type="RefSeq" id="XP_015260939.1"/>
    </source>
</evidence>
<keyword evidence="8" id="KW-1185">Reference proteome</keyword>
<dbReference type="PANTHER" id="PTHR12395:SF9">
    <property type="entry name" value="DECAPPING AND EXORIBONUCLEASE PROTEIN"/>
    <property type="match status" value="1"/>
</dbReference>
<evidence type="ECO:0000256" key="5">
    <source>
        <dbReference type="RuleBase" id="RU367113"/>
    </source>
</evidence>
<accession>A0ABM1JHK2</accession>
<proteinExistence type="inferred from homology"/>